<feature type="compositionally biased region" description="Pro residues" evidence="1">
    <location>
        <begin position="1"/>
        <end position="19"/>
    </location>
</feature>
<name>A0AAE1UHI4_9EUCA</name>
<evidence type="ECO:0000313" key="3">
    <source>
        <dbReference type="Proteomes" id="UP001292094"/>
    </source>
</evidence>
<evidence type="ECO:0000256" key="1">
    <source>
        <dbReference type="SAM" id="MobiDB-lite"/>
    </source>
</evidence>
<keyword evidence="3" id="KW-1185">Reference proteome</keyword>
<dbReference type="AlphaFoldDB" id="A0AAE1UHI4"/>
<sequence>MSTPPPPTPPPPTPSPDTPSSPHLHLQPLDLPALSPSPQPTFTPTHPLRTPHHHPPPSKHSIYLYLAYCPPITFNAV</sequence>
<dbReference type="EMBL" id="JAWZYT010000766">
    <property type="protein sequence ID" value="KAK4319310.1"/>
    <property type="molecule type" value="Genomic_DNA"/>
</dbReference>
<feature type="region of interest" description="Disordered" evidence="1">
    <location>
        <begin position="1"/>
        <end position="57"/>
    </location>
</feature>
<protein>
    <submittedName>
        <fullName evidence="2">Uncharacterized protein</fullName>
    </submittedName>
</protein>
<comment type="caution">
    <text evidence="2">The sequence shown here is derived from an EMBL/GenBank/DDBJ whole genome shotgun (WGS) entry which is preliminary data.</text>
</comment>
<evidence type="ECO:0000313" key="2">
    <source>
        <dbReference type="EMBL" id="KAK4319310.1"/>
    </source>
</evidence>
<accession>A0AAE1UHI4</accession>
<dbReference type="Proteomes" id="UP001292094">
    <property type="component" value="Unassembled WGS sequence"/>
</dbReference>
<gene>
    <name evidence="2" type="ORF">Pmani_009769</name>
</gene>
<organism evidence="2 3">
    <name type="scientific">Petrolisthes manimaculis</name>
    <dbReference type="NCBI Taxonomy" id="1843537"/>
    <lineage>
        <taxon>Eukaryota</taxon>
        <taxon>Metazoa</taxon>
        <taxon>Ecdysozoa</taxon>
        <taxon>Arthropoda</taxon>
        <taxon>Crustacea</taxon>
        <taxon>Multicrustacea</taxon>
        <taxon>Malacostraca</taxon>
        <taxon>Eumalacostraca</taxon>
        <taxon>Eucarida</taxon>
        <taxon>Decapoda</taxon>
        <taxon>Pleocyemata</taxon>
        <taxon>Anomura</taxon>
        <taxon>Galatheoidea</taxon>
        <taxon>Porcellanidae</taxon>
        <taxon>Petrolisthes</taxon>
    </lineage>
</organism>
<reference evidence="2" key="1">
    <citation type="submission" date="2023-11" db="EMBL/GenBank/DDBJ databases">
        <title>Genome assemblies of two species of porcelain crab, Petrolisthes cinctipes and Petrolisthes manimaculis (Anomura: Porcellanidae).</title>
        <authorList>
            <person name="Angst P."/>
        </authorList>
    </citation>
    <scope>NUCLEOTIDE SEQUENCE</scope>
    <source>
        <strain evidence="2">PB745_02</strain>
        <tissue evidence="2">Gill</tissue>
    </source>
</reference>
<proteinExistence type="predicted"/>